<reference evidence="3" key="1">
    <citation type="submission" date="2015-12" db="EMBL/GenBank/DDBJ databases">
        <title>Complete genome sequences of two moderately thermophilic Paenibacillus species.</title>
        <authorList>
            <person name="Butler R.III."/>
            <person name="Wang J."/>
            <person name="Stark B.C."/>
            <person name="Pombert J.-F."/>
        </authorList>
    </citation>
    <scope>NUCLEOTIDE SEQUENCE [LARGE SCALE GENOMIC DNA]</scope>
    <source>
        <strain evidence="3">32O-Y</strain>
    </source>
</reference>
<name>A0A0U2UFJ5_9BACL</name>
<gene>
    <name evidence="2" type="ORF">IJ22_46380</name>
</gene>
<dbReference type="AlphaFoldDB" id="A0A0U2UFJ5"/>
<dbReference type="KEGG" id="pnp:IJ22_46380"/>
<evidence type="ECO:0000313" key="2">
    <source>
        <dbReference type="EMBL" id="ALS24904.1"/>
    </source>
</evidence>
<feature type="domain" description="ChrR-like cupin" evidence="1">
    <location>
        <begin position="18"/>
        <end position="120"/>
    </location>
</feature>
<reference evidence="2 3" key="2">
    <citation type="journal article" date="2016" name="Genome Announc.">
        <title>Complete Genome Sequences of Two Interactive Moderate Thermophiles, Paenibacillus napthalenovorans 32O-Y and Paenibacillus sp. 32O-W.</title>
        <authorList>
            <person name="Butler R.R.III."/>
            <person name="Wang J."/>
            <person name="Stark B.C."/>
            <person name="Pombert J.F."/>
        </authorList>
    </citation>
    <scope>NUCLEOTIDE SEQUENCE [LARGE SCALE GENOMIC DNA]</scope>
    <source>
        <strain evidence="2 3">32O-Y</strain>
    </source>
</reference>
<dbReference type="STRING" id="162209.IJ22_46380"/>
<dbReference type="OrthoDB" id="564955at2"/>
<accession>A0A0U2UFJ5</accession>
<sequence>MTQTQTLNDFTKMVGLPDQAIDINEIPWVPQTDRVWFKPVRFDLSTGRWINLLRVLPGGIVNRHRHTGGQVMAYTIQGQWRYLERTWVAKPGTFVYEPPGDIHTLVVDGEEEMITLFILEGTIQYLDDEDQVYYQDDVFTKLKLYKEYCQKHNIPEINLLY</sequence>
<dbReference type="Gene3D" id="2.60.120.10">
    <property type="entry name" value="Jelly Rolls"/>
    <property type="match status" value="1"/>
</dbReference>
<dbReference type="CDD" id="cd20302">
    <property type="entry name" value="cupin_DAD"/>
    <property type="match status" value="1"/>
</dbReference>
<dbReference type="Proteomes" id="UP000061660">
    <property type="component" value="Chromosome"/>
</dbReference>
<dbReference type="InterPro" id="IPR025979">
    <property type="entry name" value="ChrR-like_cupin_dom"/>
</dbReference>
<dbReference type="RefSeq" id="WP_054820296.1">
    <property type="nucleotide sequence ID" value="NZ_BJCS01000032.1"/>
</dbReference>
<evidence type="ECO:0000259" key="1">
    <source>
        <dbReference type="Pfam" id="PF12973"/>
    </source>
</evidence>
<keyword evidence="3" id="KW-1185">Reference proteome</keyword>
<dbReference type="Pfam" id="PF12973">
    <property type="entry name" value="Cupin_7"/>
    <property type="match status" value="1"/>
</dbReference>
<dbReference type="EMBL" id="CP013652">
    <property type="protein sequence ID" value="ALS24904.1"/>
    <property type="molecule type" value="Genomic_DNA"/>
</dbReference>
<protein>
    <submittedName>
        <fullName evidence="2">Cupin</fullName>
    </submittedName>
</protein>
<evidence type="ECO:0000313" key="3">
    <source>
        <dbReference type="Proteomes" id="UP000061660"/>
    </source>
</evidence>
<dbReference type="SUPFAM" id="SSF51182">
    <property type="entry name" value="RmlC-like cupins"/>
    <property type="match status" value="1"/>
</dbReference>
<organism evidence="2 3">
    <name type="scientific">Paenibacillus naphthalenovorans</name>
    <dbReference type="NCBI Taxonomy" id="162209"/>
    <lineage>
        <taxon>Bacteria</taxon>
        <taxon>Bacillati</taxon>
        <taxon>Bacillota</taxon>
        <taxon>Bacilli</taxon>
        <taxon>Bacillales</taxon>
        <taxon>Paenibacillaceae</taxon>
        <taxon>Paenibacillus</taxon>
    </lineage>
</organism>
<dbReference type="PATRIC" id="fig|162209.4.peg.4878"/>
<dbReference type="InterPro" id="IPR011051">
    <property type="entry name" value="RmlC_Cupin_sf"/>
</dbReference>
<dbReference type="InterPro" id="IPR014710">
    <property type="entry name" value="RmlC-like_jellyroll"/>
</dbReference>
<proteinExistence type="predicted"/>